<dbReference type="PROSITE" id="PS51257">
    <property type="entry name" value="PROKAR_LIPOPROTEIN"/>
    <property type="match status" value="1"/>
</dbReference>
<evidence type="ECO:0000313" key="8">
    <source>
        <dbReference type="Proteomes" id="UP001206128"/>
    </source>
</evidence>
<keyword evidence="3" id="KW-0813">Transport</keyword>
<comment type="caution">
    <text evidence="7">The sequence shown here is derived from an EMBL/GenBank/DDBJ whole genome shotgun (WGS) entry which is preliminary data.</text>
</comment>
<dbReference type="PANTHER" id="PTHR30532">
    <property type="entry name" value="IRON III DICITRATE-BINDING PERIPLASMIC PROTEIN"/>
    <property type="match status" value="1"/>
</dbReference>
<dbReference type="AlphaFoldDB" id="A0AAE3KGQ7"/>
<proteinExistence type="inferred from homology"/>
<reference evidence="7" key="1">
    <citation type="submission" date="2022-06" db="EMBL/GenBank/DDBJ databases">
        <title>Genomic Encyclopedia of Archaeal and Bacterial Type Strains, Phase II (KMG-II): from individual species to whole genera.</title>
        <authorList>
            <person name="Goeker M."/>
        </authorList>
    </citation>
    <scope>NUCLEOTIDE SEQUENCE</scope>
    <source>
        <strain evidence="7">DSM 43935</strain>
    </source>
</reference>
<evidence type="ECO:0000256" key="2">
    <source>
        <dbReference type="ARBA" id="ARBA00008814"/>
    </source>
</evidence>
<evidence type="ECO:0000313" key="7">
    <source>
        <dbReference type="EMBL" id="MCP2166460.1"/>
    </source>
</evidence>
<evidence type="ECO:0000256" key="1">
    <source>
        <dbReference type="ARBA" id="ARBA00004196"/>
    </source>
</evidence>
<feature type="domain" description="Fe/B12 periplasmic-binding" evidence="6">
    <location>
        <begin position="67"/>
        <end position="340"/>
    </location>
</feature>
<comment type="similarity">
    <text evidence="2">Belongs to the bacterial solute-binding protein 8 family.</text>
</comment>
<dbReference type="Pfam" id="PF01497">
    <property type="entry name" value="Peripla_BP_2"/>
    <property type="match status" value="1"/>
</dbReference>
<protein>
    <submittedName>
        <fullName evidence="7">Iron complex transport system substrate-binding protein</fullName>
    </submittedName>
</protein>
<dbReference type="Proteomes" id="UP001206128">
    <property type="component" value="Unassembled WGS sequence"/>
</dbReference>
<dbReference type="PANTHER" id="PTHR30532:SF24">
    <property type="entry name" value="FERRIC ENTEROBACTIN-BINDING PERIPLASMIC PROTEIN FEPB"/>
    <property type="match status" value="1"/>
</dbReference>
<keyword evidence="8" id="KW-1185">Reference proteome</keyword>
<dbReference type="EMBL" id="JAMTCK010000007">
    <property type="protein sequence ID" value="MCP2166460.1"/>
    <property type="molecule type" value="Genomic_DNA"/>
</dbReference>
<comment type="subcellular location">
    <subcellularLocation>
        <location evidence="1">Cell envelope</location>
    </subcellularLocation>
</comment>
<dbReference type="InterPro" id="IPR051313">
    <property type="entry name" value="Bact_iron-sidero_bind"/>
</dbReference>
<evidence type="ECO:0000259" key="6">
    <source>
        <dbReference type="PROSITE" id="PS50983"/>
    </source>
</evidence>
<evidence type="ECO:0000256" key="3">
    <source>
        <dbReference type="ARBA" id="ARBA00022448"/>
    </source>
</evidence>
<dbReference type="RefSeq" id="WP_253772354.1">
    <property type="nucleotide sequence ID" value="NZ_JAMTCK010000007.1"/>
</dbReference>
<dbReference type="Gene3D" id="3.40.50.1980">
    <property type="entry name" value="Nitrogenase molybdenum iron protein domain"/>
    <property type="match status" value="2"/>
</dbReference>
<dbReference type="SUPFAM" id="SSF53807">
    <property type="entry name" value="Helical backbone' metal receptor"/>
    <property type="match status" value="1"/>
</dbReference>
<organism evidence="7 8">
    <name type="scientific">Goodfellowiella coeruleoviolacea</name>
    <dbReference type="NCBI Taxonomy" id="334858"/>
    <lineage>
        <taxon>Bacteria</taxon>
        <taxon>Bacillati</taxon>
        <taxon>Actinomycetota</taxon>
        <taxon>Actinomycetes</taxon>
        <taxon>Pseudonocardiales</taxon>
        <taxon>Pseudonocardiaceae</taxon>
        <taxon>Goodfellowiella</taxon>
    </lineage>
</organism>
<gene>
    <name evidence="7" type="ORF">LX83_003328</name>
</gene>
<feature type="chain" id="PRO_5041968296" evidence="5">
    <location>
        <begin position="29"/>
        <end position="342"/>
    </location>
</feature>
<evidence type="ECO:0000256" key="4">
    <source>
        <dbReference type="ARBA" id="ARBA00022729"/>
    </source>
</evidence>
<sequence length="342" mass="35985">MFGRQVTRLVVGLVAGALAVGLGGCAPAPDRPAEPTPTSATSATSGGFPVTIEHRFGQAVIERAPQRVVVVGVSADDLDAVLGLGVVPVGFVTKDSGTPDGHFPWLADRFDLSGMRVINATSGLDVEQVALLEPDLILATGDHGLDEEYAHLAELATTIGYETEWGAQTWQQHVRVVGAALGRPTQAEQLIADTERRITEVRDAYPGLAGRTFTASVGNTPNQLFTLVSPDDFAVKLIEQLGLRLSPSVADAARVAGSPTGSLSPEQYDKLDADLVIIAFTTPELRRAVESNPLVSGLAAVREGRYLVVDAQTISQLRYPSVLGIPWALDRLRPGLAAVGGA</sequence>
<dbReference type="PROSITE" id="PS50983">
    <property type="entry name" value="FE_B12_PBP"/>
    <property type="match status" value="1"/>
</dbReference>
<dbReference type="GO" id="GO:0030288">
    <property type="term" value="C:outer membrane-bounded periplasmic space"/>
    <property type="evidence" value="ECO:0007669"/>
    <property type="project" value="TreeGrafter"/>
</dbReference>
<feature type="signal peptide" evidence="5">
    <location>
        <begin position="1"/>
        <end position="28"/>
    </location>
</feature>
<keyword evidence="4 5" id="KW-0732">Signal</keyword>
<evidence type="ECO:0000256" key="5">
    <source>
        <dbReference type="SAM" id="SignalP"/>
    </source>
</evidence>
<name>A0AAE3KGQ7_9PSEU</name>
<accession>A0AAE3KGQ7</accession>
<dbReference type="CDD" id="cd01146">
    <property type="entry name" value="FhuD"/>
    <property type="match status" value="1"/>
</dbReference>
<dbReference type="InterPro" id="IPR002491">
    <property type="entry name" value="ABC_transptr_periplasmic_BD"/>
</dbReference>
<dbReference type="GO" id="GO:1901678">
    <property type="term" value="P:iron coordination entity transport"/>
    <property type="evidence" value="ECO:0007669"/>
    <property type="project" value="UniProtKB-ARBA"/>
</dbReference>